<dbReference type="PANTHER" id="PTHR11659">
    <property type="entry name" value="GLUTAMYL-TRNA GLN AMIDOTRANSFERASE SUBUNIT B MITOCHONDRIAL AND PROKARYOTIC PET112-RELATED"/>
    <property type="match status" value="1"/>
</dbReference>
<comment type="caution">
    <text evidence="10">The sequence shown here is derived from an EMBL/GenBank/DDBJ whole genome shotgun (WGS) entry which is preliminary data.</text>
</comment>
<dbReference type="GO" id="GO:0032543">
    <property type="term" value="P:mitochondrial translation"/>
    <property type="evidence" value="ECO:0007669"/>
    <property type="project" value="UniProtKB-UniRule"/>
</dbReference>
<dbReference type="EC" id="6.3.5.-" evidence="7"/>
<feature type="region of interest" description="Disordered" evidence="8">
    <location>
        <begin position="89"/>
        <end position="114"/>
    </location>
</feature>
<keyword evidence="11" id="KW-1185">Reference proteome</keyword>
<accession>A0A8H8TRP1</accession>
<dbReference type="GO" id="GO:0005524">
    <property type="term" value="F:ATP binding"/>
    <property type="evidence" value="ECO:0007669"/>
    <property type="project" value="UniProtKB-KW"/>
</dbReference>
<dbReference type="SMART" id="SM00845">
    <property type="entry name" value="GatB_Yqey"/>
    <property type="match status" value="1"/>
</dbReference>
<dbReference type="GO" id="GO:0050567">
    <property type="term" value="F:glutaminyl-tRNA synthase (glutamine-hydrolyzing) activity"/>
    <property type="evidence" value="ECO:0007669"/>
    <property type="project" value="UniProtKB-UniRule"/>
</dbReference>
<evidence type="ECO:0000256" key="4">
    <source>
        <dbReference type="ARBA" id="ARBA00022840"/>
    </source>
</evidence>
<dbReference type="InterPro" id="IPR006075">
    <property type="entry name" value="Asn/Gln-tRNA_Trfase_suB/E_cat"/>
</dbReference>
<dbReference type="SUPFAM" id="SSF89095">
    <property type="entry name" value="GatB/YqeY motif"/>
    <property type="match status" value="1"/>
</dbReference>
<feature type="compositionally biased region" description="Low complexity" evidence="8">
    <location>
        <begin position="161"/>
        <end position="175"/>
    </location>
</feature>
<dbReference type="GO" id="GO:0030956">
    <property type="term" value="C:glutamyl-tRNA(Gln) amidotransferase complex"/>
    <property type="evidence" value="ECO:0007669"/>
    <property type="project" value="UniProtKB-UniRule"/>
</dbReference>
<reference evidence="10" key="1">
    <citation type="submission" date="2018-08" db="EMBL/GenBank/DDBJ databases">
        <authorList>
            <person name="Guldener U."/>
        </authorList>
    </citation>
    <scope>NUCLEOTIDE SEQUENCE</scope>
    <source>
        <strain evidence="10">UB2</strain>
    </source>
</reference>
<protein>
    <recommendedName>
        <fullName evidence="7">Glutamyl-tRNA(Gln) amidotransferase subunit B, mitochondrial</fullName>
        <shortName evidence="7">Glu-AdT subunit B</shortName>
        <ecNumber evidence="7">6.3.5.-</ecNumber>
    </recommendedName>
</protein>
<evidence type="ECO:0000259" key="9">
    <source>
        <dbReference type="SMART" id="SM00845"/>
    </source>
</evidence>
<comment type="subunit">
    <text evidence="7">Subunit of the heterotrimeric GatCAB amidotransferase (AdT) complex, composed of A, B and C subunits.</text>
</comment>
<dbReference type="Pfam" id="PF02934">
    <property type="entry name" value="GatB_N"/>
    <property type="match status" value="1"/>
</dbReference>
<feature type="compositionally biased region" description="Polar residues" evidence="8">
    <location>
        <begin position="466"/>
        <end position="478"/>
    </location>
</feature>
<feature type="domain" description="Asn/Gln amidotransferase" evidence="9">
    <location>
        <begin position="571"/>
        <end position="742"/>
    </location>
</feature>
<comment type="subcellular location">
    <subcellularLocation>
        <location evidence="7">Mitochondrion</location>
    </subcellularLocation>
</comment>
<evidence type="ECO:0000256" key="2">
    <source>
        <dbReference type="ARBA" id="ARBA00022598"/>
    </source>
</evidence>
<comment type="function">
    <text evidence="7">Allows the formation of correctly charged Gln-tRNA(Gln) through the transamidation of misacylated Glu-tRNA(Gln) in the mitochondria. The reaction takes place in the presence of glutamine and ATP through an activated gamma-phospho-Glu-tRNA(Gln).</text>
</comment>
<evidence type="ECO:0000256" key="3">
    <source>
        <dbReference type="ARBA" id="ARBA00022741"/>
    </source>
</evidence>
<keyword evidence="7" id="KW-0496">Mitochondrion</keyword>
<evidence type="ECO:0000256" key="5">
    <source>
        <dbReference type="ARBA" id="ARBA00022917"/>
    </source>
</evidence>
<dbReference type="SUPFAM" id="SSF55931">
    <property type="entry name" value="Glutamine synthetase/guanido kinase"/>
    <property type="match status" value="1"/>
</dbReference>
<keyword evidence="2 7" id="KW-0436">Ligase</keyword>
<dbReference type="GO" id="GO:0005739">
    <property type="term" value="C:mitochondrion"/>
    <property type="evidence" value="ECO:0007669"/>
    <property type="project" value="UniProtKB-SubCell"/>
</dbReference>
<keyword evidence="3 7" id="KW-0547">Nucleotide-binding</keyword>
<proteinExistence type="inferred from homology"/>
<keyword evidence="5 7" id="KW-0648">Protein biosynthesis</keyword>
<dbReference type="Pfam" id="PF02637">
    <property type="entry name" value="GatB_Yqey"/>
    <property type="match status" value="1"/>
</dbReference>
<evidence type="ECO:0000313" key="10">
    <source>
        <dbReference type="EMBL" id="SYW77739.1"/>
    </source>
</evidence>
<dbReference type="Gene3D" id="1.10.10.410">
    <property type="match status" value="1"/>
</dbReference>
<keyword evidence="4 7" id="KW-0067">ATP-binding</keyword>
<sequence length="749" mass="82260">MCWRKVQELRRLADAALVTKLLTLTLTHHAAVASRPYLLARPSSSFSLPAHQQQQGIRVTDLMALSRSPAALAASRRCSLLASSTSGASTSVLTRSGSEHLRDTPRPSSRCSWSEAPTTVYHQNLLKQTVDLHTKRQEHSSSFFSTIAPLAAKKKGKKKAASPSSNPSDDIAASSRYPPLPEGWQAVVGVECHVQIKDKHKLFSTAQLPTSSSPPNTLVTAFDAAHPGTFPTLNRSALRLAVRTALALNCQVHPESRFDRKHYFYSDLPAGYQITQKYAPLASNGKVKLSFDEGHLPSPDEEVVVAIEQLQLEQDTAKSSYFDTGTTSRFDAVQVLATEQAEQAVSKATLHDADDDRVARSFVDLNRAGAGLMEIVSGPQMRTPEQAGAYVRKLQELVRRVGASDGNMQQGSLRCDVNVSVNRLGEPFGTRCEVKNLNSVRFMMNAISYESHRQFKLLEEQGRVQQETRGYDESNGTTFRLRGKEDAPDYRYMPDPNLPPVLLSEQQIKEVRDGLPELPDARRARLTEQFALTSRDVNVLMRVGSEDERDGRVTARMPPNDGQQQSSDAVEYFERVANGRNAQTALNWILHELMKGLNARNLPFKEHFMPAEYLGQLIDLVEKGQVTGTTAKAVIADVLSSAQSAEKSGAESPISLASLENMGKMSSTPVLDLLKQNELLALATTQDLLPLVESALQRLPDEVAQVKKGNVKVAMRIVGQVMKDANGRADAKLVHQTILEQLGQAPSLS</sequence>
<dbReference type="GO" id="GO:0016740">
    <property type="term" value="F:transferase activity"/>
    <property type="evidence" value="ECO:0007669"/>
    <property type="project" value="UniProtKB-KW"/>
</dbReference>
<evidence type="ECO:0000256" key="1">
    <source>
        <dbReference type="ARBA" id="ARBA00005306"/>
    </source>
</evidence>
<dbReference type="AlphaFoldDB" id="A0A8H8TRP1"/>
<dbReference type="InterPro" id="IPR017959">
    <property type="entry name" value="Asn/Gln-tRNA_amidoTrfase_suB/E"/>
</dbReference>
<keyword evidence="10" id="KW-0808">Transferase</keyword>
<evidence type="ECO:0000256" key="6">
    <source>
        <dbReference type="ARBA" id="ARBA00047913"/>
    </source>
</evidence>
<dbReference type="InterPro" id="IPR003789">
    <property type="entry name" value="Asn/Gln_tRNA_amidoTrase-B-like"/>
</dbReference>
<name>A0A8H8TRP1_9BASI</name>
<dbReference type="InterPro" id="IPR017958">
    <property type="entry name" value="Gln-tRNA_amidoTrfase_suB_CS"/>
</dbReference>
<dbReference type="GO" id="GO:0070681">
    <property type="term" value="P:glutaminyl-tRNAGln biosynthesis via transamidation"/>
    <property type="evidence" value="ECO:0007669"/>
    <property type="project" value="UniProtKB-UniRule"/>
</dbReference>
<dbReference type="HAMAP" id="MF_00121">
    <property type="entry name" value="GatB"/>
    <property type="match status" value="1"/>
</dbReference>
<gene>
    <name evidence="10" type="ORF">UBRO2_01931</name>
</gene>
<evidence type="ECO:0000313" key="11">
    <source>
        <dbReference type="Proteomes" id="UP000658997"/>
    </source>
</evidence>
<dbReference type="InterPro" id="IPR018027">
    <property type="entry name" value="Asn/Gln_amidotransferase"/>
</dbReference>
<comment type="catalytic activity">
    <reaction evidence="6 7">
        <text>L-glutamyl-tRNA(Gln) + L-glutamine + ATP + H2O = L-glutaminyl-tRNA(Gln) + L-glutamate + ADP + phosphate + H(+)</text>
        <dbReference type="Rhea" id="RHEA:17521"/>
        <dbReference type="Rhea" id="RHEA-COMP:9681"/>
        <dbReference type="Rhea" id="RHEA-COMP:9684"/>
        <dbReference type="ChEBI" id="CHEBI:15377"/>
        <dbReference type="ChEBI" id="CHEBI:15378"/>
        <dbReference type="ChEBI" id="CHEBI:29985"/>
        <dbReference type="ChEBI" id="CHEBI:30616"/>
        <dbReference type="ChEBI" id="CHEBI:43474"/>
        <dbReference type="ChEBI" id="CHEBI:58359"/>
        <dbReference type="ChEBI" id="CHEBI:78520"/>
        <dbReference type="ChEBI" id="CHEBI:78521"/>
        <dbReference type="ChEBI" id="CHEBI:456216"/>
    </reaction>
</comment>
<dbReference type="PANTHER" id="PTHR11659:SF0">
    <property type="entry name" value="GLUTAMYL-TRNA(GLN) AMIDOTRANSFERASE SUBUNIT B, MITOCHONDRIAL"/>
    <property type="match status" value="1"/>
</dbReference>
<feature type="region of interest" description="Disordered" evidence="8">
    <location>
        <begin position="466"/>
        <end position="491"/>
    </location>
</feature>
<dbReference type="InterPro" id="IPR014746">
    <property type="entry name" value="Gln_synth/guanido_kin_cat_dom"/>
</dbReference>
<dbReference type="EMBL" id="ULHB01000027">
    <property type="protein sequence ID" value="SYW77739.1"/>
    <property type="molecule type" value="Genomic_DNA"/>
</dbReference>
<evidence type="ECO:0000256" key="7">
    <source>
        <dbReference type="HAMAP-Rule" id="MF_03147"/>
    </source>
</evidence>
<comment type="similarity">
    <text evidence="1 7">Belongs to the GatB/GatE family. GatB subfamily.</text>
</comment>
<dbReference type="InterPro" id="IPR023168">
    <property type="entry name" value="GatB_Yqey_C_2"/>
</dbReference>
<dbReference type="InterPro" id="IPR004413">
    <property type="entry name" value="GatB"/>
</dbReference>
<evidence type="ECO:0000256" key="8">
    <source>
        <dbReference type="SAM" id="MobiDB-lite"/>
    </source>
</evidence>
<dbReference type="Proteomes" id="UP000658997">
    <property type="component" value="Unassembled WGS sequence"/>
</dbReference>
<feature type="region of interest" description="Disordered" evidence="8">
    <location>
        <begin position="154"/>
        <end position="176"/>
    </location>
</feature>
<dbReference type="PROSITE" id="PS01234">
    <property type="entry name" value="GATB"/>
    <property type="match status" value="1"/>
</dbReference>
<organism evidence="10 11">
    <name type="scientific">Ustilago bromivora</name>
    <dbReference type="NCBI Taxonomy" id="307758"/>
    <lineage>
        <taxon>Eukaryota</taxon>
        <taxon>Fungi</taxon>
        <taxon>Dikarya</taxon>
        <taxon>Basidiomycota</taxon>
        <taxon>Ustilaginomycotina</taxon>
        <taxon>Ustilaginomycetes</taxon>
        <taxon>Ustilaginales</taxon>
        <taxon>Ustilaginaceae</taxon>
        <taxon>Ustilago</taxon>
    </lineage>
</organism>